<organism evidence="3 4">
    <name type="scientific">Glycine soja</name>
    <name type="common">Wild soybean</name>
    <dbReference type="NCBI Taxonomy" id="3848"/>
    <lineage>
        <taxon>Eukaryota</taxon>
        <taxon>Viridiplantae</taxon>
        <taxon>Streptophyta</taxon>
        <taxon>Embryophyta</taxon>
        <taxon>Tracheophyta</taxon>
        <taxon>Spermatophyta</taxon>
        <taxon>Magnoliopsida</taxon>
        <taxon>eudicotyledons</taxon>
        <taxon>Gunneridae</taxon>
        <taxon>Pentapetalae</taxon>
        <taxon>rosids</taxon>
        <taxon>fabids</taxon>
        <taxon>Fabales</taxon>
        <taxon>Fabaceae</taxon>
        <taxon>Papilionoideae</taxon>
        <taxon>50 kb inversion clade</taxon>
        <taxon>NPAAA clade</taxon>
        <taxon>indigoferoid/millettioid clade</taxon>
        <taxon>Phaseoleae</taxon>
        <taxon>Glycine</taxon>
        <taxon>Glycine subgen. Soja</taxon>
    </lineage>
</organism>
<feature type="compositionally biased region" description="Basic and acidic residues" evidence="1">
    <location>
        <begin position="123"/>
        <end position="137"/>
    </location>
</feature>
<protein>
    <recommendedName>
        <fullName evidence="2">Glutaredoxin domain-containing protein</fullName>
    </recommendedName>
</protein>
<dbReference type="EMBL" id="QZWG01000020">
    <property type="protein sequence ID" value="RZB44770.1"/>
    <property type="molecule type" value="Genomic_DNA"/>
</dbReference>
<keyword evidence="4" id="KW-1185">Reference proteome</keyword>
<comment type="caution">
    <text evidence="3">The sequence shown here is derived from an EMBL/GenBank/DDBJ whole genome shotgun (WGS) entry which is preliminary data.</text>
</comment>
<dbReference type="AlphaFoldDB" id="A0A445F7L0"/>
<feature type="compositionally biased region" description="Basic and acidic residues" evidence="1">
    <location>
        <begin position="188"/>
        <end position="207"/>
    </location>
</feature>
<evidence type="ECO:0000259" key="2">
    <source>
        <dbReference type="Pfam" id="PF00462"/>
    </source>
</evidence>
<dbReference type="PANTHER" id="PTHR45669:SF28">
    <property type="entry name" value="GLUTAREDOXIN DOMAIN-CONTAINING PROTEIN"/>
    <property type="match status" value="1"/>
</dbReference>
<dbReference type="Proteomes" id="UP000289340">
    <property type="component" value="Chromosome 20"/>
</dbReference>
<dbReference type="Pfam" id="PF00462">
    <property type="entry name" value="Glutaredoxin"/>
    <property type="match status" value="1"/>
</dbReference>
<dbReference type="InterPro" id="IPR002109">
    <property type="entry name" value="Glutaredoxin"/>
</dbReference>
<dbReference type="Gene3D" id="3.40.30.10">
    <property type="entry name" value="Glutaredoxin"/>
    <property type="match status" value="1"/>
</dbReference>
<proteinExistence type="predicted"/>
<dbReference type="InterPro" id="IPR036249">
    <property type="entry name" value="Thioredoxin-like_sf"/>
</dbReference>
<dbReference type="Gramene" id="XM_028365290.1">
    <property type="protein sequence ID" value="XP_028221091.1"/>
    <property type="gene ID" value="LOC114402641"/>
</dbReference>
<evidence type="ECO:0000256" key="1">
    <source>
        <dbReference type="SAM" id="MobiDB-lite"/>
    </source>
</evidence>
<dbReference type="Pfam" id="PF23733">
    <property type="entry name" value="GRXCR1-2_C"/>
    <property type="match status" value="1"/>
</dbReference>
<feature type="compositionally biased region" description="Polar residues" evidence="1">
    <location>
        <begin position="144"/>
        <end position="154"/>
    </location>
</feature>
<evidence type="ECO:0000313" key="4">
    <source>
        <dbReference type="Proteomes" id="UP000289340"/>
    </source>
</evidence>
<feature type="region of interest" description="Disordered" evidence="1">
    <location>
        <begin position="188"/>
        <end position="219"/>
    </location>
</feature>
<dbReference type="PANTHER" id="PTHR45669">
    <property type="entry name" value="GLUTAREDOXIN DOMAIN-CONTAINING CYSTEINE-RICH PROTEIN CG12206-RELATED"/>
    <property type="match status" value="1"/>
</dbReference>
<feature type="compositionally biased region" description="Acidic residues" evidence="1">
    <location>
        <begin position="208"/>
        <end position="218"/>
    </location>
</feature>
<feature type="region of interest" description="Disordered" evidence="1">
    <location>
        <begin position="83"/>
        <end position="166"/>
    </location>
</feature>
<feature type="domain" description="Glutaredoxin" evidence="2">
    <location>
        <begin position="237"/>
        <end position="302"/>
    </location>
</feature>
<accession>A0A445F7L0</accession>
<dbReference type="SUPFAM" id="SSF52833">
    <property type="entry name" value="Thioredoxin-like"/>
    <property type="match status" value="1"/>
</dbReference>
<feature type="compositionally biased region" description="Acidic residues" evidence="1">
    <location>
        <begin position="83"/>
        <end position="95"/>
    </location>
</feature>
<gene>
    <name evidence="3" type="ORF">D0Y65_054603</name>
</gene>
<dbReference type="PROSITE" id="PS51354">
    <property type="entry name" value="GLUTAREDOXIN_2"/>
    <property type="match status" value="1"/>
</dbReference>
<sequence length="378" mass="43058">MKGVKGKFLKKLKSIKPILKQERILQLKASDGYVDFLPKIPSFNLHSPFVSRENKPEKVVQRCEKMQDEPEVIDLAELMKDLEEEEDDEMDLDDYNDNKENIGPCSQKPQQHHKGVLQNGNRAKTEPKQRGVLEEKWSSPAKAASNSNRKTPSLETDIPSFRRPDLNSGSLFDPNLLAAFEHAVKEHARMTEEQRRARVEEESSQKVEDDDPDPDPDPDPLMFFEEKCPPGGDGTVIFYTTTLRGIRKTFEDCNKIRFLLQSFKVLYFERDISMHKEFKDELWSSLEGKSLPPRLFVKGRYIGGAEEVLSLHEQGKLRKILVGVPMDYSNGPCDACGGIRFVLCFKCNGSHKVVEENGESNQCLQCNENGLIVCPYCC</sequence>
<name>A0A445F7L0_GLYSO</name>
<evidence type="ECO:0000313" key="3">
    <source>
        <dbReference type="EMBL" id="RZB44770.1"/>
    </source>
</evidence>
<reference evidence="3 4" key="1">
    <citation type="submission" date="2018-09" db="EMBL/GenBank/DDBJ databases">
        <title>A high-quality reference genome of wild soybean provides a powerful tool to mine soybean genomes.</title>
        <authorList>
            <person name="Xie M."/>
            <person name="Chung C.Y.L."/>
            <person name="Li M.-W."/>
            <person name="Wong F.-L."/>
            <person name="Chan T.-F."/>
            <person name="Lam H.-M."/>
        </authorList>
    </citation>
    <scope>NUCLEOTIDE SEQUENCE [LARGE SCALE GENOMIC DNA]</scope>
    <source>
        <strain evidence="4">cv. W05</strain>
        <tissue evidence="3">Hypocotyl of etiolated seedlings</tissue>
    </source>
</reference>
<dbReference type="CDD" id="cd03031">
    <property type="entry name" value="GRX_GRX_like"/>
    <property type="match status" value="1"/>
</dbReference>